<evidence type="ECO:0000313" key="4">
    <source>
        <dbReference type="Proteomes" id="UP000252107"/>
    </source>
</evidence>
<feature type="compositionally biased region" description="Low complexity" evidence="1">
    <location>
        <begin position="113"/>
        <end position="124"/>
    </location>
</feature>
<accession>A0A367RWK8</accession>
<feature type="compositionally biased region" description="Basic residues" evidence="1">
    <location>
        <begin position="132"/>
        <end position="141"/>
    </location>
</feature>
<evidence type="ECO:0000256" key="1">
    <source>
        <dbReference type="SAM" id="MobiDB-lite"/>
    </source>
</evidence>
<dbReference type="AlphaFoldDB" id="A0A367RWK8"/>
<keyword evidence="2" id="KW-0812">Transmembrane</keyword>
<keyword evidence="4" id="KW-1185">Reference proteome</keyword>
<keyword evidence="2" id="KW-1133">Transmembrane helix</keyword>
<reference evidence="3" key="1">
    <citation type="submission" date="2016-04" db="EMBL/GenBank/DDBJ databases">
        <authorList>
            <person name="Tabuchi Yagui T.R."/>
        </authorList>
    </citation>
    <scope>NUCLEOTIDE SEQUENCE [LARGE SCALE GENOMIC DNA]</scope>
    <source>
        <strain evidence="3">NIES-26</strain>
    </source>
</reference>
<gene>
    <name evidence="3" type="ORF">A6770_36735</name>
</gene>
<proteinExistence type="predicted"/>
<sequence>MELTNVTNLAIETIFWAFVTLIIFDFVDGLFKLWHNQTLVPVTATPHFEPVPLTEHELIAVTPQFEQIPNPWEMELELQPQAVETQSVVLPFPTLKLLSPAKVQHKSKRTRNSNKSADNAKSKSTLPQSQGKPKRPRQKAA</sequence>
<evidence type="ECO:0000313" key="3">
    <source>
        <dbReference type="EMBL" id="RCJ40987.1"/>
    </source>
</evidence>
<organism evidence="3 4">
    <name type="scientific">Nostoc minutum NIES-26</name>
    <dbReference type="NCBI Taxonomy" id="1844469"/>
    <lineage>
        <taxon>Bacteria</taxon>
        <taxon>Bacillati</taxon>
        <taxon>Cyanobacteriota</taxon>
        <taxon>Cyanophyceae</taxon>
        <taxon>Nostocales</taxon>
        <taxon>Nostocaceae</taxon>
        <taxon>Nostoc</taxon>
    </lineage>
</organism>
<comment type="caution">
    <text evidence="3">The sequence shown here is derived from an EMBL/GenBank/DDBJ whole genome shotgun (WGS) entry which is preliminary data.</text>
</comment>
<feature type="transmembrane region" description="Helical" evidence="2">
    <location>
        <begin position="6"/>
        <end position="27"/>
    </location>
</feature>
<dbReference type="Proteomes" id="UP000252107">
    <property type="component" value="Unassembled WGS sequence"/>
</dbReference>
<feature type="region of interest" description="Disordered" evidence="1">
    <location>
        <begin position="100"/>
        <end position="141"/>
    </location>
</feature>
<evidence type="ECO:0000256" key="2">
    <source>
        <dbReference type="SAM" id="Phobius"/>
    </source>
</evidence>
<keyword evidence="2" id="KW-0472">Membrane</keyword>
<name>A0A367RWK8_9NOSO</name>
<dbReference type="EMBL" id="LXQD01000031">
    <property type="protein sequence ID" value="RCJ40987.1"/>
    <property type="molecule type" value="Genomic_DNA"/>
</dbReference>
<protein>
    <submittedName>
        <fullName evidence="3">Uncharacterized protein</fullName>
    </submittedName>
</protein>
<feature type="compositionally biased region" description="Basic residues" evidence="1">
    <location>
        <begin position="103"/>
        <end position="112"/>
    </location>
</feature>